<keyword evidence="4 6" id="KW-0520">NAD</keyword>
<keyword evidence="6" id="KW-0067">ATP-binding</keyword>
<accession>A0ABU1BPU1</accession>
<dbReference type="Proteomes" id="UP001225596">
    <property type="component" value="Unassembled WGS sequence"/>
</dbReference>
<dbReference type="NCBIfam" id="NF002306">
    <property type="entry name" value="PRK01231.1"/>
    <property type="match status" value="1"/>
</dbReference>
<dbReference type="PANTHER" id="PTHR20275:SF0">
    <property type="entry name" value="NAD KINASE"/>
    <property type="match status" value="1"/>
</dbReference>
<organism evidence="7 8">
    <name type="scientific">Keguizhuia sedimenti</name>
    <dbReference type="NCBI Taxonomy" id="3064264"/>
    <lineage>
        <taxon>Bacteria</taxon>
        <taxon>Pseudomonadati</taxon>
        <taxon>Pseudomonadota</taxon>
        <taxon>Betaproteobacteria</taxon>
        <taxon>Burkholderiales</taxon>
        <taxon>Oxalobacteraceae</taxon>
        <taxon>Keguizhuia</taxon>
    </lineage>
</organism>
<keyword evidence="6" id="KW-0963">Cytoplasm</keyword>
<name>A0ABU1BPU1_9BURK</name>
<comment type="cofactor">
    <cofactor evidence="6">
        <name>a divalent metal cation</name>
        <dbReference type="ChEBI" id="CHEBI:60240"/>
    </cofactor>
</comment>
<dbReference type="GO" id="GO:0003951">
    <property type="term" value="F:NAD+ kinase activity"/>
    <property type="evidence" value="ECO:0007669"/>
    <property type="project" value="UniProtKB-EC"/>
</dbReference>
<dbReference type="EC" id="2.7.1.23" evidence="6"/>
<gene>
    <name evidence="6" type="primary">nadK</name>
    <name evidence="7" type="ORF">Q8A64_06350</name>
</gene>
<sequence length="306" mass="33151">MSLLKSISPSAFRKIAVIGKPSAAGISRSLSDLVNYLQSIGRTVLLETETAQNIKLQGFPALTPIEIGEQADAAIVVGGDGTMLGIARQLAPYNVPLVGINQGRLGFMTDIPLEGMIPLLAEMLDGKFEAEQRCLLDGAIMRAGKTIFHTLALNDIVVSRGTGAGMVELRVEVSGQFMYNQRSDGLIVSTPTGSTAYALSAGGPILHPTVDGIVLVPIAPHALSNRPIVVPNSSEIMIEVIGGRASNINFDMQSSLAKLLHHDRIVIRRSEHKITFLHPQGWTYYDTLRKKLHWNEHLSTEDRQKS</sequence>
<feature type="binding site" evidence="6">
    <location>
        <position position="182"/>
    </location>
    <ligand>
        <name>NAD(+)</name>
        <dbReference type="ChEBI" id="CHEBI:57540"/>
    </ligand>
</feature>
<dbReference type="PANTHER" id="PTHR20275">
    <property type="entry name" value="NAD KINASE"/>
    <property type="match status" value="1"/>
</dbReference>
<comment type="catalytic activity">
    <reaction evidence="5 6">
        <text>NAD(+) + ATP = ADP + NADP(+) + H(+)</text>
        <dbReference type="Rhea" id="RHEA:18629"/>
        <dbReference type="ChEBI" id="CHEBI:15378"/>
        <dbReference type="ChEBI" id="CHEBI:30616"/>
        <dbReference type="ChEBI" id="CHEBI:57540"/>
        <dbReference type="ChEBI" id="CHEBI:58349"/>
        <dbReference type="ChEBI" id="CHEBI:456216"/>
        <dbReference type="EC" id="2.7.1.23"/>
    </reaction>
</comment>
<dbReference type="NCBIfam" id="NF002561">
    <property type="entry name" value="PRK02155.1"/>
    <property type="match status" value="1"/>
</dbReference>
<dbReference type="InterPro" id="IPR002504">
    <property type="entry name" value="NADK"/>
</dbReference>
<evidence type="ECO:0000256" key="4">
    <source>
        <dbReference type="ARBA" id="ARBA00023027"/>
    </source>
</evidence>
<evidence type="ECO:0000256" key="6">
    <source>
        <dbReference type="HAMAP-Rule" id="MF_00361"/>
    </source>
</evidence>
<dbReference type="InterPro" id="IPR017438">
    <property type="entry name" value="ATP-NAD_kinase_N"/>
</dbReference>
<feature type="binding site" evidence="6">
    <location>
        <position position="219"/>
    </location>
    <ligand>
        <name>NAD(+)</name>
        <dbReference type="ChEBI" id="CHEBI:57540"/>
    </ligand>
</feature>
<proteinExistence type="inferred from homology"/>
<dbReference type="InterPro" id="IPR017437">
    <property type="entry name" value="ATP-NAD_kinase_PpnK-typ_C"/>
</dbReference>
<evidence type="ECO:0000256" key="3">
    <source>
        <dbReference type="ARBA" id="ARBA00022857"/>
    </source>
</evidence>
<feature type="binding site" evidence="6">
    <location>
        <begin position="80"/>
        <end position="81"/>
    </location>
    <ligand>
        <name>NAD(+)</name>
        <dbReference type="ChEBI" id="CHEBI:57540"/>
    </ligand>
</feature>
<comment type="function">
    <text evidence="6">Involved in the regulation of the intracellular balance of NAD and NADP, and is a key enzyme in the biosynthesis of NADP. Catalyzes specifically the phosphorylation on 2'-hydroxyl of the adenosine moiety of NAD to yield NADP.</text>
</comment>
<comment type="caution">
    <text evidence="6">Lacks conserved residue(s) required for the propagation of feature annotation.</text>
</comment>
<feature type="binding site" evidence="6">
    <location>
        <position position="184"/>
    </location>
    <ligand>
        <name>NAD(+)</name>
        <dbReference type="ChEBI" id="CHEBI:57540"/>
    </ligand>
</feature>
<comment type="subcellular location">
    <subcellularLocation>
        <location evidence="6">Cytoplasm</location>
    </subcellularLocation>
</comment>
<evidence type="ECO:0000313" key="7">
    <source>
        <dbReference type="EMBL" id="MDQ9170031.1"/>
    </source>
</evidence>
<comment type="similarity">
    <text evidence="6">Belongs to the NAD kinase family.</text>
</comment>
<feature type="binding site" evidence="6">
    <location>
        <begin position="195"/>
        <end position="200"/>
    </location>
    <ligand>
        <name>NAD(+)</name>
        <dbReference type="ChEBI" id="CHEBI:57540"/>
    </ligand>
</feature>
<feature type="active site" description="Proton acceptor" evidence="6">
    <location>
        <position position="80"/>
    </location>
</feature>
<feature type="binding site" evidence="6">
    <location>
        <position position="253"/>
    </location>
    <ligand>
        <name>NAD(+)</name>
        <dbReference type="ChEBI" id="CHEBI:57540"/>
    </ligand>
</feature>
<dbReference type="Pfam" id="PF20143">
    <property type="entry name" value="NAD_kinase_C"/>
    <property type="match status" value="1"/>
</dbReference>
<keyword evidence="8" id="KW-1185">Reference proteome</keyword>
<feature type="binding site" evidence="6">
    <location>
        <begin position="154"/>
        <end position="155"/>
    </location>
    <ligand>
        <name>NAD(+)</name>
        <dbReference type="ChEBI" id="CHEBI:57540"/>
    </ligand>
</feature>
<reference evidence="7 8" key="1">
    <citation type="submission" date="2023-08" db="EMBL/GenBank/DDBJ databases">
        <title>Oxalobacteraceae gen .nov., isolated from river sludge outside the plant.</title>
        <authorList>
            <person name="Zhao S.Y."/>
        </authorList>
    </citation>
    <scope>NUCLEOTIDE SEQUENCE [LARGE SCALE GENOMIC DNA]</scope>
    <source>
        <strain evidence="7 8">R-40</strain>
    </source>
</reference>
<evidence type="ECO:0000256" key="1">
    <source>
        <dbReference type="ARBA" id="ARBA00022679"/>
    </source>
</evidence>
<dbReference type="EMBL" id="JAUYVH010000002">
    <property type="protein sequence ID" value="MDQ9170031.1"/>
    <property type="molecule type" value="Genomic_DNA"/>
</dbReference>
<keyword evidence="3 6" id="KW-0521">NADP</keyword>
<dbReference type="RefSeq" id="WP_338435950.1">
    <property type="nucleotide sequence ID" value="NZ_JAUYVH010000002.1"/>
</dbReference>
<dbReference type="InterPro" id="IPR016064">
    <property type="entry name" value="NAD/diacylglycerol_kinase_sf"/>
</dbReference>
<dbReference type="Pfam" id="PF01513">
    <property type="entry name" value="NAD_kinase"/>
    <property type="match status" value="1"/>
</dbReference>
<evidence type="ECO:0000256" key="5">
    <source>
        <dbReference type="ARBA" id="ARBA00047925"/>
    </source>
</evidence>
<dbReference type="HAMAP" id="MF_00361">
    <property type="entry name" value="NAD_kinase"/>
    <property type="match status" value="1"/>
</dbReference>
<dbReference type="Gene3D" id="2.60.200.30">
    <property type="entry name" value="Probable inorganic polyphosphate/atp-NAD kinase, domain 2"/>
    <property type="match status" value="1"/>
</dbReference>
<protein>
    <recommendedName>
        <fullName evidence="6">NAD kinase</fullName>
        <ecNumber evidence="6">2.7.1.23</ecNumber>
    </recommendedName>
    <alternativeName>
        <fullName evidence="6">ATP-dependent NAD kinase</fullName>
    </alternativeName>
</protein>
<keyword evidence="1 6" id="KW-0808">Transferase</keyword>
<evidence type="ECO:0000313" key="8">
    <source>
        <dbReference type="Proteomes" id="UP001225596"/>
    </source>
</evidence>
<keyword evidence="2 6" id="KW-0418">Kinase</keyword>
<dbReference type="Gene3D" id="3.40.50.10330">
    <property type="entry name" value="Probable inorganic polyphosphate/atp-NAD kinase, domain 1"/>
    <property type="match status" value="1"/>
</dbReference>
<evidence type="ECO:0000256" key="2">
    <source>
        <dbReference type="ARBA" id="ARBA00022777"/>
    </source>
</evidence>
<dbReference type="SUPFAM" id="SSF111331">
    <property type="entry name" value="NAD kinase/diacylglycerol kinase-like"/>
    <property type="match status" value="1"/>
</dbReference>
<comment type="caution">
    <text evidence="7">The sequence shown here is derived from an EMBL/GenBank/DDBJ whole genome shotgun (WGS) entry which is preliminary data.</text>
</comment>
<keyword evidence="6" id="KW-0547">Nucleotide-binding</keyword>